<evidence type="ECO:0000256" key="7">
    <source>
        <dbReference type="ARBA" id="ARBA00022833"/>
    </source>
</evidence>
<dbReference type="STRING" id="1544413.Clow_01882"/>
<dbReference type="GO" id="GO:0005737">
    <property type="term" value="C:cytoplasm"/>
    <property type="evidence" value="ECO:0007669"/>
    <property type="project" value="UniProtKB-ARBA"/>
</dbReference>
<dbReference type="GO" id="GO:0008237">
    <property type="term" value="F:metallopeptidase activity"/>
    <property type="evidence" value="ECO:0007669"/>
    <property type="project" value="UniProtKB-KW"/>
</dbReference>
<dbReference type="EC" id="3.4.11.-" evidence="10"/>
<keyword evidence="5 9" id="KW-0479">Metal-binding</keyword>
<evidence type="ECO:0000313" key="11">
    <source>
        <dbReference type="EMBL" id="KQB85749.1"/>
    </source>
</evidence>
<keyword evidence="8 9" id="KW-0482">Metalloprotease</keyword>
<dbReference type="OrthoDB" id="5288740at2"/>
<dbReference type="PRINTS" id="PR00932">
    <property type="entry name" value="AMINO1PTASE"/>
</dbReference>
<evidence type="ECO:0000256" key="8">
    <source>
        <dbReference type="ARBA" id="ARBA00023049"/>
    </source>
</evidence>
<dbReference type="PANTHER" id="PTHR28570">
    <property type="entry name" value="ASPARTYL AMINOPEPTIDASE"/>
    <property type="match status" value="1"/>
</dbReference>
<evidence type="ECO:0000256" key="3">
    <source>
        <dbReference type="ARBA" id="ARBA00022438"/>
    </source>
</evidence>
<sequence length="406" mass="43343">MNENLDFLDFLAASPSAPHAAREVERRLDFQALDATAAWELSPGGYVLRQGGAIIAFWIPEEVDSTSGFRIIGAHTDSPGFVLKPQPERRGAGWPQAGVEVYGGPILRSWFDRELCLAGEVVLADGSSTLVRTEPVLRIPNLAIHLDRAPEVNRQTHVQPILTVEETSVMEVVAQAAEVAPEDIFGHWLMLADAQPGRLSGDLLAAGRLDNLTSVYAGLRALQGAVASGEESQDIWVLAAFDHEEVGSASTRGAAGPLLGSVLERIADSCGLSTAPMFARSTMVSADAAHAVHPNYPEKHDSEHHPLLNHGPVTKINANQRYASNPATVAMWRRCCAAAGVPTQVFAGNNAVPCGSTIGPISATRLGIDTVDVGVPLLSMHSAREVCGAQDMVWFREALEAYLINS</sequence>
<dbReference type="GO" id="GO:0004177">
    <property type="term" value="F:aminopeptidase activity"/>
    <property type="evidence" value="ECO:0007669"/>
    <property type="project" value="UniProtKB-KW"/>
</dbReference>
<dbReference type="GO" id="GO:0006508">
    <property type="term" value="P:proteolysis"/>
    <property type="evidence" value="ECO:0007669"/>
    <property type="project" value="UniProtKB-KW"/>
</dbReference>
<dbReference type="RefSeq" id="WP_055178471.1">
    <property type="nucleotide sequence ID" value="NZ_JAUSQY010000001.1"/>
</dbReference>
<reference evidence="11 12" key="1">
    <citation type="submission" date="2015-10" db="EMBL/GenBank/DDBJ databases">
        <title>Corynebacteirum lowii and Corynebacterium oculi species nova, derived from human clinical disease and and emended description of Corynebacterium mastiditis.</title>
        <authorList>
            <person name="Bernard K."/>
            <person name="Pacheco A.L."/>
            <person name="Mcdougall C."/>
            <person name="Burtx T."/>
            <person name="Weibe D."/>
            <person name="Tyler S."/>
            <person name="Olson A.B."/>
            <person name="Cnockaert M."/>
            <person name="Eguchi H."/>
            <person name="Kuwahara T."/>
            <person name="Nakayama-Imaohji H."/>
            <person name="Boudewijins M."/>
            <person name="Van Hoecke F."/>
            <person name="Bernier A.-M."/>
            <person name="Vandamme P."/>
        </authorList>
    </citation>
    <scope>NUCLEOTIDE SEQUENCE [LARGE SCALE GENOMIC DNA]</scope>
    <source>
        <strain evidence="11 12">NML 130206</strain>
    </source>
</reference>
<organism evidence="11 12">
    <name type="scientific">Corynebacterium lowii</name>
    <dbReference type="NCBI Taxonomy" id="1544413"/>
    <lineage>
        <taxon>Bacteria</taxon>
        <taxon>Bacillati</taxon>
        <taxon>Actinomycetota</taxon>
        <taxon>Actinomycetes</taxon>
        <taxon>Mycobacteriales</taxon>
        <taxon>Corynebacteriaceae</taxon>
        <taxon>Corynebacterium</taxon>
    </lineage>
</organism>
<keyword evidence="7 9" id="KW-0862">Zinc</keyword>
<evidence type="ECO:0000256" key="1">
    <source>
        <dbReference type="ARBA" id="ARBA00001947"/>
    </source>
</evidence>
<evidence type="ECO:0000256" key="9">
    <source>
        <dbReference type="RuleBase" id="RU004386"/>
    </source>
</evidence>
<dbReference type="Proteomes" id="UP000050488">
    <property type="component" value="Unassembled WGS sequence"/>
</dbReference>
<dbReference type="Pfam" id="PF02127">
    <property type="entry name" value="Peptidase_M18"/>
    <property type="match status" value="1"/>
</dbReference>
<evidence type="ECO:0000256" key="5">
    <source>
        <dbReference type="ARBA" id="ARBA00022723"/>
    </source>
</evidence>
<evidence type="ECO:0000256" key="10">
    <source>
        <dbReference type="RuleBase" id="RU004387"/>
    </source>
</evidence>
<protein>
    <recommendedName>
        <fullName evidence="10">M18 family aminopeptidase</fullName>
        <ecNumber evidence="10">3.4.11.-</ecNumber>
    </recommendedName>
</protein>
<evidence type="ECO:0000256" key="6">
    <source>
        <dbReference type="ARBA" id="ARBA00022801"/>
    </source>
</evidence>
<comment type="similarity">
    <text evidence="2 9">Belongs to the peptidase M18 family.</text>
</comment>
<dbReference type="Gene3D" id="2.30.250.10">
    <property type="entry name" value="Aminopeptidase i, Domain 2"/>
    <property type="match status" value="1"/>
</dbReference>
<evidence type="ECO:0000256" key="2">
    <source>
        <dbReference type="ARBA" id="ARBA00008290"/>
    </source>
</evidence>
<evidence type="ECO:0000313" key="12">
    <source>
        <dbReference type="Proteomes" id="UP000050488"/>
    </source>
</evidence>
<keyword evidence="3 9" id="KW-0031">Aminopeptidase</keyword>
<comment type="caution">
    <text evidence="11">The sequence shown here is derived from an EMBL/GenBank/DDBJ whole genome shotgun (WGS) entry which is preliminary data.</text>
</comment>
<name>A0A0Q0YGM1_9CORY</name>
<dbReference type="InterPro" id="IPR023358">
    <property type="entry name" value="Peptidase_M18_dom2"/>
</dbReference>
<comment type="cofactor">
    <cofactor evidence="1 10">
        <name>Zn(2+)</name>
        <dbReference type="ChEBI" id="CHEBI:29105"/>
    </cofactor>
</comment>
<dbReference type="PATRIC" id="fig|1544413.3.peg.1886"/>
<proteinExistence type="inferred from homology"/>
<dbReference type="PANTHER" id="PTHR28570:SF3">
    <property type="entry name" value="ASPARTYL AMINOPEPTIDASE"/>
    <property type="match status" value="1"/>
</dbReference>
<evidence type="ECO:0000256" key="4">
    <source>
        <dbReference type="ARBA" id="ARBA00022670"/>
    </source>
</evidence>
<dbReference type="AlphaFoldDB" id="A0A0Q0YGM1"/>
<dbReference type="InterPro" id="IPR001948">
    <property type="entry name" value="Peptidase_M18"/>
</dbReference>
<dbReference type="SUPFAM" id="SSF101821">
    <property type="entry name" value="Aminopeptidase/glucanase lid domain"/>
    <property type="match status" value="1"/>
</dbReference>
<dbReference type="Gene3D" id="3.40.630.10">
    <property type="entry name" value="Zn peptidases"/>
    <property type="match status" value="1"/>
</dbReference>
<dbReference type="EMBL" id="LKEV01000006">
    <property type="protein sequence ID" value="KQB85749.1"/>
    <property type="molecule type" value="Genomic_DNA"/>
</dbReference>
<accession>A0A0Q0YGM1</accession>
<dbReference type="GO" id="GO:0008270">
    <property type="term" value="F:zinc ion binding"/>
    <property type="evidence" value="ECO:0007669"/>
    <property type="project" value="InterPro"/>
</dbReference>
<gene>
    <name evidence="11" type="primary">apeB</name>
    <name evidence="11" type="ORF">Clow_01882</name>
</gene>
<keyword evidence="6 9" id="KW-0378">Hydrolase</keyword>
<keyword evidence="12" id="KW-1185">Reference proteome</keyword>
<keyword evidence="4 9" id="KW-0645">Protease</keyword>
<dbReference type="NCBIfam" id="NF002759">
    <property type="entry name" value="PRK02813.1"/>
    <property type="match status" value="1"/>
</dbReference>
<dbReference type="SUPFAM" id="SSF53187">
    <property type="entry name" value="Zn-dependent exopeptidases"/>
    <property type="match status" value="1"/>
</dbReference>